<proteinExistence type="predicted"/>
<accession>A0A7S1Y1F7</accession>
<dbReference type="CDD" id="cd18186">
    <property type="entry name" value="BTB_POZ_ZBTB_KLHL-like"/>
    <property type="match status" value="1"/>
</dbReference>
<feature type="domain" description="BTB" evidence="1">
    <location>
        <begin position="78"/>
        <end position="144"/>
    </location>
</feature>
<dbReference type="Gene3D" id="3.30.710.10">
    <property type="entry name" value="Potassium Channel Kv1.1, Chain A"/>
    <property type="match status" value="1"/>
</dbReference>
<protein>
    <recommendedName>
        <fullName evidence="1">BTB domain-containing protein</fullName>
    </recommendedName>
</protein>
<name>A0A7S1Y1F7_9STRA</name>
<dbReference type="InterPro" id="IPR000210">
    <property type="entry name" value="BTB/POZ_dom"/>
</dbReference>
<dbReference type="Pfam" id="PF00651">
    <property type="entry name" value="BTB"/>
    <property type="match status" value="1"/>
</dbReference>
<evidence type="ECO:0000259" key="1">
    <source>
        <dbReference type="PROSITE" id="PS50097"/>
    </source>
</evidence>
<evidence type="ECO:0000313" key="2">
    <source>
        <dbReference type="EMBL" id="CAD9271647.1"/>
    </source>
</evidence>
<dbReference type="AlphaFoldDB" id="A0A7S1Y1F7"/>
<dbReference type="PROSITE" id="PS50097">
    <property type="entry name" value="BTB"/>
    <property type="match status" value="1"/>
</dbReference>
<reference evidence="2" key="1">
    <citation type="submission" date="2021-01" db="EMBL/GenBank/DDBJ databases">
        <authorList>
            <person name="Corre E."/>
            <person name="Pelletier E."/>
            <person name="Niang G."/>
            <person name="Scheremetjew M."/>
            <person name="Finn R."/>
            <person name="Kale V."/>
            <person name="Holt S."/>
            <person name="Cochrane G."/>
            <person name="Meng A."/>
            <person name="Brown T."/>
            <person name="Cohen L."/>
        </authorList>
    </citation>
    <scope>NUCLEOTIDE SEQUENCE</scope>
    <source>
        <strain evidence="2">CCMP 410</strain>
    </source>
</reference>
<sequence>MRLETMAQTLIVTTKKKFDLGEFDEPEPVCRDDEKLRWSTEDPDLVLSDWKIEISIRDDTDSPDAAPVTKPHKGDDAAEPVVASSKATYYVHRTVLAAGARKSTYFERLIKQSKEHPEVFQSTSKIDLAPEAAKSFPSMLNFMYFEENWQRSDKDLVMLRYLANYFGIRPMFESATEHLQQDLNEHNAIDYMLRAARCTDGKVLSAATHVCAGNIEFNYKEIGKLTFDQMKAVLTSESYKPICSYSSAAVANFCVAHPGLEREQVLFLTDHNRFMKGYFSNYWFCLTFLWLAIKYKLNDNLAGLDLTLKDLAIRSAAFNRQRWYPGEKFETFFKKVKESRYYEPLPADVKVELLEACLSSEKIEPLDPSET</sequence>
<dbReference type="EMBL" id="HBGK01001047">
    <property type="protein sequence ID" value="CAD9271647.1"/>
    <property type="molecule type" value="Transcribed_RNA"/>
</dbReference>
<dbReference type="SMART" id="SM00225">
    <property type="entry name" value="BTB"/>
    <property type="match status" value="1"/>
</dbReference>
<dbReference type="InterPro" id="IPR011333">
    <property type="entry name" value="SKP1/BTB/POZ_sf"/>
</dbReference>
<organism evidence="2">
    <name type="scientific">Grammatophora oceanica</name>
    <dbReference type="NCBI Taxonomy" id="210454"/>
    <lineage>
        <taxon>Eukaryota</taxon>
        <taxon>Sar</taxon>
        <taxon>Stramenopiles</taxon>
        <taxon>Ochrophyta</taxon>
        <taxon>Bacillariophyta</taxon>
        <taxon>Fragilariophyceae</taxon>
        <taxon>Fragilariophycidae</taxon>
        <taxon>Rhabdonematales</taxon>
        <taxon>Grammatophoraceae</taxon>
        <taxon>Grammatophora</taxon>
    </lineage>
</organism>
<gene>
    <name evidence="2" type="ORF">GOCE00092_LOCUS552</name>
</gene>
<dbReference type="SUPFAM" id="SSF54695">
    <property type="entry name" value="POZ domain"/>
    <property type="match status" value="1"/>
</dbReference>